<proteinExistence type="predicted"/>
<gene>
    <name evidence="2" type="ORF">HYPSUDRAFT_60198</name>
    <name evidence="1" type="ORF">HYPSUDRAFT_60218</name>
</gene>
<dbReference type="STRING" id="945553.A0A0D2NW76"/>
<reference evidence="1" key="1">
    <citation type="submission" date="2014-04" db="EMBL/GenBank/DDBJ databases">
        <title>Evolutionary Origins and Diversification of the Mycorrhizal Mutualists.</title>
        <authorList>
            <consortium name="DOE Joint Genome Institute"/>
            <person name="Kohler A."/>
            <person name="Kuo A."/>
            <person name="Nagy L.G."/>
            <person name="Floudas D."/>
            <person name="Copeland A."/>
            <person name="Barry K.W."/>
            <person name="Cichocki N."/>
            <person name="Veneault-Fourrey C."/>
            <person name="LaButti K."/>
            <person name="Lindquist E.A."/>
            <person name="Lipzen A."/>
            <person name="Lundell T."/>
            <person name="Morin E."/>
            <person name="Murat C."/>
            <person name="Riley R."/>
            <person name="Ohm R."/>
            <person name="Sun H."/>
            <person name="Tunlid A."/>
            <person name="Henrissat B."/>
            <person name="Grigoriev I.V."/>
            <person name="Hibbett D.S."/>
            <person name="Martin F."/>
            <person name="Consortium M.G."/>
        </authorList>
    </citation>
    <scope>NUCLEOTIDE SEQUENCE [LARGE SCALE GENOMIC DNA]</scope>
    <source>
        <strain evidence="1">FD-334 SS-4</strain>
    </source>
</reference>
<evidence type="ECO:0000313" key="1">
    <source>
        <dbReference type="EMBL" id="KJA12810.1"/>
    </source>
</evidence>
<organism evidence="1 3">
    <name type="scientific">Hypholoma sublateritium (strain FD-334 SS-4)</name>
    <dbReference type="NCBI Taxonomy" id="945553"/>
    <lineage>
        <taxon>Eukaryota</taxon>
        <taxon>Fungi</taxon>
        <taxon>Dikarya</taxon>
        <taxon>Basidiomycota</taxon>
        <taxon>Agaricomycotina</taxon>
        <taxon>Agaricomycetes</taxon>
        <taxon>Agaricomycetidae</taxon>
        <taxon>Agaricales</taxon>
        <taxon>Agaricineae</taxon>
        <taxon>Strophariaceae</taxon>
        <taxon>Hypholoma</taxon>
    </lineage>
</organism>
<sequence>MQRDQDTTIESERAAINSEIDKYLTAAQILRQQLYRFEPISSLPPEILANIFSFVRDVSPHPLHWIEVTHVQPTGGPRAGLVVPPAACEPTLDGRDAGKGYEEAFQHAARIRHISFDFSKSTEEWQSRVVGNLPMSAPHLETLSIKIGLWRRDIWIPGNALVDAPNLRRLELMKCGPNWDAHWLPQITHLEICQIVKPEQLTWACLMTALRKMKNLESLILFLSFPSNTVTSDGLDQAPLMNINMVQLRVLYVWDKFLAVEFFFRYVTFPPETAVHVTLSFGSEFPMDPEANGVRFVGTLKNMAKSYSNAASSNIVFKNLVVDYPQGAEPRLCVGMFDGIFEESADKFGERIHFYSTLRSIRRGLSLVVETSMNCTSPAWFNTLFRGIFSAGFRLDDITHAHLRSAISLEDILQNPQLLPETVGLLPSLSFIKVSKLAGPWILRAAMCHASEDMGKSTMSLSPFPHLESIHFHDVPFLPNDTTWKDKYPWKALGVVDRDLLQQFLVKRCDTVRRCQLERCFNLTEEDVDELCEVVGDVVCWDGVELEESFEF</sequence>
<dbReference type="EMBL" id="KN817890">
    <property type="protein sequence ID" value="KJA12810.1"/>
    <property type="molecule type" value="Genomic_DNA"/>
</dbReference>
<evidence type="ECO:0000313" key="3">
    <source>
        <dbReference type="Proteomes" id="UP000054270"/>
    </source>
</evidence>
<evidence type="ECO:0008006" key="4">
    <source>
        <dbReference type="Google" id="ProtNLM"/>
    </source>
</evidence>
<dbReference type="EMBL" id="KN817867">
    <property type="protein sequence ID" value="KJA12857.1"/>
    <property type="molecule type" value="Genomic_DNA"/>
</dbReference>
<dbReference type="Proteomes" id="UP000054270">
    <property type="component" value="Unassembled WGS sequence"/>
</dbReference>
<keyword evidence="3" id="KW-1185">Reference proteome</keyword>
<protein>
    <recommendedName>
        <fullName evidence="4">F-box domain-containing protein</fullName>
    </recommendedName>
</protein>
<reference evidence="3" key="2">
    <citation type="submission" date="2014-04" db="EMBL/GenBank/DDBJ databases">
        <title>Evolutionary Origins and Diversification of the Mycorrhizal Mutualists.</title>
        <authorList>
            <consortium name="DOE Joint Genome Institute"/>
            <consortium name="Mycorrhizal Genomics Consortium"/>
            <person name="Kohler A."/>
            <person name="Kuo A."/>
            <person name="Nagy L.G."/>
            <person name="Floudas D."/>
            <person name="Copeland A."/>
            <person name="Barry K.W."/>
            <person name="Cichocki N."/>
            <person name="Veneault-Fourrey C."/>
            <person name="LaButti K."/>
            <person name="Lindquist E.A."/>
            <person name="Lipzen A."/>
            <person name="Lundell T."/>
            <person name="Morin E."/>
            <person name="Murat C."/>
            <person name="Riley R."/>
            <person name="Ohm R."/>
            <person name="Sun H."/>
            <person name="Tunlid A."/>
            <person name="Henrissat B."/>
            <person name="Grigoriev I.V."/>
            <person name="Hibbett D.S."/>
            <person name="Martin F."/>
        </authorList>
    </citation>
    <scope>NUCLEOTIDE SEQUENCE [LARGE SCALE GENOMIC DNA]</scope>
    <source>
        <strain evidence="3">FD-334 SS-4</strain>
    </source>
</reference>
<accession>A0A0D2NW76</accession>
<dbReference type="AlphaFoldDB" id="A0A0D2NW76"/>
<name>A0A0D2NW76_HYPSF</name>
<dbReference type="OrthoDB" id="3224080at2759"/>
<dbReference type="SUPFAM" id="SSF52047">
    <property type="entry name" value="RNI-like"/>
    <property type="match status" value="1"/>
</dbReference>
<evidence type="ECO:0000313" key="2">
    <source>
        <dbReference type="EMBL" id="KJA12857.1"/>
    </source>
</evidence>